<gene>
    <name evidence="2" type="ORF">B5P24_01820</name>
</gene>
<name>A0A225CKA7_9MICO</name>
<dbReference type="Proteomes" id="UP000215316">
    <property type="component" value="Unassembled WGS sequence"/>
</dbReference>
<evidence type="ECO:0000256" key="1">
    <source>
        <dbReference type="SAM" id="Phobius"/>
    </source>
</evidence>
<keyword evidence="3" id="KW-1185">Reference proteome</keyword>
<accession>A0A225CKA7</accession>
<organism evidence="2 3">
    <name type="scientific">Clavibacter tessellarius</name>
    <dbReference type="NCBI Taxonomy" id="31965"/>
    <lineage>
        <taxon>Bacteria</taxon>
        <taxon>Bacillati</taxon>
        <taxon>Actinomycetota</taxon>
        <taxon>Actinomycetes</taxon>
        <taxon>Micrococcales</taxon>
        <taxon>Microbacteriaceae</taxon>
        <taxon>Clavibacter</taxon>
    </lineage>
</organism>
<dbReference type="AlphaFoldDB" id="A0A225CKA7"/>
<proteinExistence type="predicted"/>
<reference evidence="2" key="1">
    <citation type="submission" date="2017-08" db="EMBL/GenBank/DDBJ databases">
        <title>Genomes of multiple Clavibacter strains from different subspecies.</title>
        <authorList>
            <person name="Yuan X.-K."/>
            <person name="Li X.-S."/>
            <person name="Nie J."/>
            <person name="De Boer S.H."/>
        </authorList>
    </citation>
    <scope>NUCLEOTIDE SEQUENCE [LARGE SCALE GENOMIC DNA]</scope>
    <source>
        <strain evidence="2">ATCC 33566</strain>
    </source>
</reference>
<evidence type="ECO:0000313" key="3">
    <source>
        <dbReference type="Proteomes" id="UP000215316"/>
    </source>
</evidence>
<evidence type="ECO:0000313" key="2">
    <source>
        <dbReference type="EMBL" id="OQJ61854.1"/>
    </source>
</evidence>
<comment type="caution">
    <text evidence="2">The sequence shown here is derived from an EMBL/GenBank/DDBJ whole genome shotgun (WGS) entry which is preliminary data.</text>
</comment>
<feature type="transmembrane region" description="Helical" evidence="1">
    <location>
        <begin position="65"/>
        <end position="87"/>
    </location>
</feature>
<keyword evidence="1" id="KW-1133">Transmembrane helix</keyword>
<dbReference type="RefSeq" id="WP_094126259.1">
    <property type="nucleotide sequence ID" value="NZ_CP040788.1"/>
</dbReference>
<sequence length="97" mass="9915">MPAASSRPRRLRDRLLVAGAILCLVAFAVAAPTALVALLQGAVLVDELPAPDLGSPTSPEHEALVRRAVVAGAVAALALAGAVVCILRRYTAPAARR</sequence>
<keyword evidence="1" id="KW-0812">Transmembrane</keyword>
<protein>
    <submittedName>
        <fullName evidence="2">Uncharacterized protein</fullName>
    </submittedName>
</protein>
<keyword evidence="1" id="KW-0472">Membrane</keyword>
<dbReference type="EMBL" id="MZMQ01000001">
    <property type="protein sequence ID" value="OQJ61854.1"/>
    <property type="molecule type" value="Genomic_DNA"/>
</dbReference>